<feature type="region of interest" description="Disordered" evidence="1">
    <location>
        <begin position="39"/>
        <end position="82"/>
    </location>
</feature>
<proteinExistence type="predicted"/>
<sequence>MKVQSILSFLALYLVSGLNAQDQNDPYSYFGEDASNLSPVKPSSARAPANRIQQSGQVTRPAGNMQRAMGAARGRPVAKATS</sequence>
<evidence type="ECO:0000313" key="4">
    <source>
        <dbReference type="Proteomes" id="UP000070444"/>
    </source>
</evidence>
<keyword evidence="2" id="KW-0732">Signal</keyword>
<evidence type="ECO:0008006" key="5">
    <source>
        <dbReference type="Google" id="ProtNLM"/>
    </source>
</evidence>
<dbReference type="EMBL" id="KQ964491">
    <property type="protein sequence ID" value="KXN70850.1"/>
    <property type="molecule type" value="Genomic_DNA"/>
</dbReference>
<dbReference type="AlphaFoldDB" id="A0A137P766"/>
<feature type="chain" id="PRO_5007294557" description="Secreted protein" evidence="2">
    <location>
        <begin position="21"/>
        <end position="82"/>
    </location>
</feature>
<organism evidence="3 4">
    <name type="scientific">Conidiobolus coronatus (strain ATCC 28846 / CBS 209.66 / NRRL 28638)</name>
    <name type="common">Delacroixia coronata</name>
    <dbReference type="NCBI Taxonomy" id="796925"/>
    <lineage>
        <taxon>Eukaryota</taxon>
        <taxon>Fungi</taxon>
        <taxon>Fungi incertae sedis</taxon>
        <taxon>Zoopagomycota</taxon>
        <taxon>Entomophthoromycotina</taxon>
        <taxon>Entomophthoromycetes</taxon>
        <taxon>Entomophthorales</taxon>
        <taxon>Ancylistaceae</taxon>
        <taxon>Conidiobolus</taxon>
    </lineage>
</organism>
<dbReference type="Proteomes" id="UP000070444">
    <property type="component" value="Unassembled WGS sequence"/>
</dbReference>
<evidence type="ECO:0000313" key="3">
    <source>
        <dbReference type="EMBL" id="KXN70850.1"/>
    </source>
</evidence>
<evidence type="ECO:0000256" key="1">
    <source>
        <dbReference type="SAM" id="MobiDB-lite"/>
    </source>
</evidence>
<reference evidence="3 4" key="1">
    <citation type="journal article" date="2015" name="Genome Biol. Evol.">
        <title>Phylogenomic analyses indicate that early fungi evolved digesting cell walls of algal ancestors of land plants.</title>
        <authorList>
            <person name="Chang Y."/>
            <person name="Wang S."/>
            <person name="Sekimoto S."/>
            <person name="Aerts A.L."/>
            <person name="Choi C."/>
            <person name="Clum A."/>
            <person name="LaButti K.M."/>
            <person name="Lindquist E.A."/>
            <person name="Yee Ngan C."/>
            <person name="Ohm R.A."/>
            <person name="Salamov A.A."/>
            <person name="Grigoriev I.V."/>
            <person name="Spatafora J.W."/>
            <person name="Berbee M.L."/>
        </authorList>
    </citation>
    <scope>NUCLEOTIDE SEQUENCE [LARGE SCALE GENOMIC DNA]</scope>
    <source>
        <strain evidence="3 4">NRRL 28638</strain>
    </source>
</reference>
<feature type="signal peptide" evidence="2">
    <location>
        <begin position="1"/>
        <end position="20"/>
    </location>
</feature>
<keyword evidence="4" id="KW-1185">Reference proteome</keyword>
<gene>
    <name evidence="3" type="ORF">CONCODRAFT_6557</name>
</gene>
<feature type="non-terminal residue" evidence="3">
    <location>
        <position position="82"/>
    </location>
</feature>
<protein>
    <recommendedName>
        <fullName evidence="5">Secreted protein</fullName>
    </recommendedName>
</protein>
<evidence type="ECO:0000256" key="2">
    <source>
        <dbReference type="SAM" id="SignalP"/>
    </source>
</evidence>
<accession>A0A137P766</accession>
<name>A0A137P766_CONC2</name>